<evidence type="ECO:0008006" key="4">
    <source>
        <dbReference type="Google" id="ProtNLM"/>
    </source>
</evidence>
<sequence length="208" mass="23902">MNVVVGMVVADMHVTYGDQATQLVPRVIPFLMIPLAMFFASYPQNASDWAPWSNWMRIVMESITHKESDVRRYWDSLGACTLFVAIFLSGPLRRLFTSKVFNFIGRVSFPVYLMHNTLIKTVLAWMVYFPSYLNPKFNDQGEKLDLEAPGKIHMTVAIVAFYYILYRLGYLWTCTIDVLIDKWIKAGMRWASGQTATPEEKAQPILAK</sequence>
<proteinExistence type="predicted"/>
<evidence type="ECO:0000256" key="1">
    <source>
        <dbReference type="SAM" id="Phobius"/>
    </source>
</evidence>
<organism evidence="2 3">
    <name type="scientific">Zalerion maritima</name>
    <dbReference type="NCBI Taxonomy" id="339359"/>
    <lineage>
        <taxon>Eukaryota</taxon>
        <taxon>Fungi</taxon>
        <taxon>Dikarya</taxon>
        <taxon>Ascomycota</taxon>
        <taxon>Pezizomycotina</taxon>
        <taxon>Sordariomycetes</taxon>
        <taxon>Lulworthiomycetidae</taxon>
        <taxon>Lulworthiales</taxon>
        <taxon>Lulworthiaceae</taxon>
        <taxon>Zalerion</taxon>
    </lineage>
</organism>
<feature type="transmembrane region" description="Helical" evidence="1">
    <location>
        <begin position="73"/>
        <end position="92"/>
    </location>
</feature>
<name>A0AAD5RFA8_9PEZI</name>
<dbReference type="EMBL" id="JAKWBI020001776">
    <property type="protein sequence ID" value="KAJ2890054.1"/>
    <property type="molecule type" value="Genomic_DNA"/>
</dbReference>
<gene>
    <name evidence="2" type="ORF">MKZ38_002532</name>
</gene>
<keyword evidence="1" id="KW-0812">Transmembrane</keyword>
<dbReference type="Proteomes" id="UP001201980">
    <property type="component" value="Unassembled WGS sequence"/>
</dbReference>
<reference evidence="2" key="1">
    <citation type="submission" date="2022-07" db="EMBL/GenBank/DDBJ databases">
        <title>Draft genome sequence of Zalerion maritima ATCC 34329, a (micro)plastics degrading marine fungus.</title>
        <authorList>
            <person name="Paco A."/>
            <person name="Goncalves M.F.M."/>
            <person name="Rocha-Santos T.A.P."/>
            <person name="Alves A."/>
        </authorList>
    </citation>
    <scope>NUCLEOTIDE SEQUENCE</scope>
    <source>
        <strain evidence="2">ATCC 34329</strain>
    </source>
</reference>
<feature type="transmembrane region" description="Helical" evidence="1">
    <location>
        <begin position="113"/>
        <end position="132"/>
    </location>
</feature>
<keyword evidence="1" id="KW-0472">Membrane</keyword>
<accession>A0AAD5RFA8</accession>
<evidence type="ECO:0000313" key="2">
    <source>
        <dbReference type="EMBL" id="KAJ2890054.1"/>
    </source>
</evidence>
<protein>
    <recommendedName>
        <fullName evidence="4">Acyltransferase 3 domain-containing protein</fullName>
    </recommendedName>
</protein>
<comment type="caution">
    <text evidence="2">The sequence shown here is derived from an EMBL/GenBank/DDBJ whole genome shotgun (WGS) entry which is preliminary data.</text>
</comment>
<keyword evidence="3" id="KW-1185">Reference proteome</keyword>
<evidence type="ECO:0000313" key="3">
    <source>
        <dbReference type="Proteomes" id="UP001201980"/>
    </source>
</evidence>
<keyword evidence="1" id="KW-1133">Transmembrane helix</keyword>
<dbReference type="AlphaFoldDB" id="A0AAD5RFA8"/>
<feature type="transmembrane region" description="Helical" evidence="1">
    <location>
        <begin position="23"/>
        <end position="42"/>
    </location>
</feature>
<feature type="transmembrane region" description="Helical" evidence="1">
    <location>
        <begin position="152"/>
        <end position="180"/>
    </location>
</feature>